<dbReference type="Gene3D" id="3.90.215.10">
    <property type="entry name" value="Gamma Fibrinogen, chain A, domain 1"/>
    <property type="match status" value="1"/>
</dbReference>
<keyword evidence="2" id="KW-1185">Reference proteome</keyword>
<dbReference type="PANTHER" id="PTHR19143">
    <property type="entry name" value="FIBRINOGEN/TENASCIN/ANGIOPOEITIN"/>
    <property type="match status" value="1"/>
</dbReference>
<dbReference type="InterPro" id="IPR036056">
    <property type="entry name" value="Fibrinogen-like_C"/>
</dbReference>
<organism evidence="2 3">
    <name type="scientific">Lingula anatina</name>
    <name type="common">Brachiopod</name>
    <name type="synonym">Lingula unguis</name>
    <dbReference type="NCBI Taxonomy" id="7574"/>
    <lineage>
        <taxon>Eukaryota</taxon>
        <taxon>Metazoa</taxon>
        <taxon>Spiralia</taxon>
        <taxon>Lophotrochozoa</taxon>
        <taxon>Brachiopoda</taxon>
        <taxon>Linguliformea</taxon>
        <taxon>Lingulata</taxon>
        <taxon>Lingulida</taxon>
        <taxon>Linguloidea</taxon>
        <taxon>Lingulidae</taxon>
        <taxon>Lingula</taxon>
    </lineage>
</organism>
<name>A0A1S3K8X2_LINAN</name>
<dbReference type="GeneID" id="106179719"/>
<dbReference type="InParanoid" id="A0A1S3K8X2"/>
<dbReference type="STRING" id="7574.A0A1S3K8X2"/>
<dbReference type="InterPro" id="IPR002181">
    <property type="entry name" value="Fibrinogen_a/b/g_C_dom"/>
</dbReference>
<dbReference type="SUPFAM" id="SSF56496">
    <property type="entry name" value="Fibrinogen C-terminal domain-like"/>
    <property type="match status" value="1"/>
</dbReference>
<dbReference type="InterPro" id="IPR014716">
    <property type="entry name" value="Fibrinogen_a/b/g_C_1"/>
</dbReference>
<evidence type="ECO:0000313" key="3">
    <source>
        <dbReference type="RefSeq" id="XP_013418899.1"/>
    </source>
</evidence>
<evidence type="ECO:0000313" key="2">
    <source>
        <dbReference type="Proteomes" id="UP000085678"/>
    </source>
</evidence>
<dbReference type="Pfam" id="PF00147">
    <property type="entry name" value="Fibrinogen_C"/>
    <property type="match status" value="1"/>
</dbReference>
<proteinExistence type="predicted"/>
<reference evidence="3" key="1">
    <citation type="submission" date="2025-08" db="UniProtKB">
        <authorList>
            <consortium name="RefSeq"/>
        </authorList>
    </citation>
    <scope>IDENTIFICATION</scope>
    <source>
        <tissue evidence="3">Gonads</tissue>
    </source>
</reference>
<dbReference type="KEGG" id="lak:106179719"/>
<dbReference type="GO" id="GO:0005615">
    <property type="term" value="C:extracellular space"/>
    <property type="evidence" value="ECO:0007669"/>
    <property type="project" value="TreeGrafter"/>
</dbReference>
<dbReference type="AlphaFoldDB" id="A0A1S3K8X2"/>
<sequence length="187" mass="21811">MWCEDGWTVTHRRTGPELSFHRTWAEYRDGFGDISGDHWLGNEIVHLMTYNKTYKLRLEFESYNNNSYWVEYDDFYLSPESDNYTLYLNDTSFVGNVSEDSMINHYDHQFTTHDRDNDRSGQNCAILYQGGWWFYHCADAVLTAWYPDDPTCTTFPARCFKYAGITGVNCDTGCLLKQGTMKIKATG</sequence>
<gene>
    <name evidence="3" type="primary">LOC106179719</name>
</gene>
<accession>A0A1S3K8X2</accession>
<dbReference type="Proteomes" id="UP000085678">
    <property type="component" value="Unplaced"/>
</dbReference>
<feature type="domain" description="Fibrinogen C-terminal" evidence="1">
    <location>
        <begin position="1"/>
        <end position="142"/>
    </location>
</feature>
<dbReference type="RefSeq" id="XP_013418899.1">
    <property type="nucleotide sequence ID" value="XM_013563445.1"/>
</dbReference>
<dbReference type="PROSITE" id="PS51406">
    <property type="entry name" value="FIBRINOGEN_C_2"/>
    <property type="match status" value="1"/>
</dbReference>
<evidence type="ECO:0000259" key="1">
    <source>
        <dbReference type="PROSITE" id="PS51406"/>
    </source>
</evidence>
<dbReference type="OrthoDB" id="7735550at2759"/>
<protein>
    <submittedName>
        <fullName evidence="3">Angiopoietin-related protein 1-like</fullName>
    </submittedName>
</protein>
<dbReference type="InterPro" id="IPR050373">
    <property type="entry name" value="Fibrinogen_C-term_domain"/>
</dbReference>
<dbReference type="SMART" id="SM00186">
    <property type="entry name" value="FBG"/>
    <property type="match status" value="1"/>
</dbReference>